<dbReference type="Gene3D" id="2.60.120.260">
    <property type="entry name" value="Galactose-binding domain-like"/>
    <property type="match status" value="1"/>
</dbReference>
<dbReference type="AlphaFoldDB" id="A0A6B3L6I9"/>
<gene>
    <name evidence="2" type="ORF">G3M56_007105</name>
</gene>
<dbReference type="InterPro" id="IPR013424">
    <property type="entry name" value="Ice-binding_C"/>
</dbReference>
<evidence type="ECO:0000313" key="3">
    <source>
        <dbReference type="Proteomes" id="UP000475117"/>
    </source>
</evidence>
<keyword evidence="3" id="KW-1185">Reference proteome</keyword>
<protein>
    <submittedName>
        <fullName evidence="2">PEP-CTERM sorting domain-containing protein</fullName>
    </submittedName>
</protein>
<dbReference type="RefSeq" id="WP_235203296.1">
    <property type="nucleotide sequence ID" value="NZ_CP066776.1"/>
</dbReference>
<organism evidence="2 3">
    <name type="scientific">Sulfuriroseicoccus oceanibius</name>
    <dbReference type="NCBI Taxonomy" id="2707525"/>
    <lineage>
        <taxon>Bacteria</taxon>
        <taxon>Pseudomonadati</taxon>
        <taxon>Verrucomicrobiota</taxon>
        <taxon>Verrucomicrobiia</taxon>
        <taxon>Verrucomicrobiales</taxon>
        <taxon>Verrucomicrobiaceae</taxon>
        <taxon>Sulfuriroseicoccus</taxon>
    </lineage>
</organism>
<dbReference type="Pfam" id="PF07589">
    <property type="entry name" value="PEP-CTERM"/>
    <property type="match status" value="1"/>
</dbReference>
<evidence type="ECO:0000313" key="2">
    <source>
        <dbReference type="EMBL" id="QQL43674.1"/>
    </source>
</evidence>
<dbReference type="NCBIfam" id="TIGR02595">
    <property type="entry name" value="PEP_CTERM"/>
    <property type="match status" value="1"/>
</dbReference>
<sequence length="217" mass="22323">MKMKTIGAAVALSLGLAGAANAALINAIDSGGSAALVSTTTVFQQGDVLDVSDGDVGTIADYGNNGQIFTNDPGAGGGDYFAQAAEAIIFDIDLGNTYAIDAIAFWNRGLYGGNSVRTFTATFSTDSVFGNGDDSQLFTFNAAEGVGPDQQDFDLGTLVSNAQYVQISITDNFFGVNGAAGGDRVNFSEFQFNAVPEPSSAALLGLGGLAMILRRRK</sequence>
<dbReference type="KEGG" id="soa:G3M56_007105"/>
<dbReference type="Proteomes" id="UP000475117">
    <property type="component" value="Chromosome"/>
</dbReference>
<evidence type="ECO:0000259" key="1">
    <source>
        <dbReference type="Pfam" id="PF07589"/>
    </source>
</evidence>
<name>A0A6B3L6I9_9BACT</name>
<proteinExistence type="predicted"/>
<reference evidence="2 3" key="1">
    <citation type="submission" date="2020-12" db="EMBL/GenBank/DDBJ databases">
        <title>Sulforoseuscoccus oceanibium gen. nov., sp. nov., a representative of the phylum Verrucomicrobia with special cytoplasmic membrane, and proposal of Sulforoseuscoccusaceae fam. nov.</title>
        <authorList>
            <person name="Xi F."/>
        </authorList>
    </citation>
    <scope>NUCLEOTIDE SEQUENCE [LARGE SCALE GENOMIC DNA]</scope>
    <source>
        <strain evidence="2 3">T37</strain>
    </source>
</reference>
<dbReference type="EMBL" id="CP066776">
    <property type="protein sequence ID" value="QQL43674.1"/>
    <property type="molecule type" value="Genomic_DNA"/>
</dbReference>
<feature type="domain" description="Ice-binding protein C-terminal" evidence="1">
    <location>
        <begin position="194"/>
        <end position="216"/>
    </location>
</feature>
<accession>A0A6B3L6I9</accession>